<comment type="caution">
    <text evidence="2">The sequence shown here is derived from an EMBL/GenBank/DDBJ whole genome shotgun (WGS) entry which is preliminary data.</text>
</comment>
<evidence type="ECO:0000256" key="1">
    <source>
        <dbReference type="SAM" id="Phobius"/>
    </source>
</evidence>
<gene>
    <name evidence="2" type="ORF">J4557_17495</name>
</gene>
<feature type="transmembrane region" description="Helical" evidence="1">
    <location>
        <begin position="145"/>
        <end position="166"/>
    </location>
</feature>
<dbReference type="PANTHER" id="PTHR42305:SF1">
    <property type="entry name" value="MEMBRANE PROTEIN RV1733C-RELATED"/>
    <property type="match status" value="1"/>
</dbReference>
<organism evidence="2 3">
    <name type="scientific">Actinomadura nitritigenes</name>
    <dbReference type="NCBI Taxonomy" id="134602"/>
    <lineage>
        <taxon>Bacteria</taxon>
        <taxon>Bacillati</taxon>
        <taxon>Actinomycetota</taxon>
        <taxon>Actinomycetes</taxon>
        <taxon>Streptosporangiales</taxon>
        <taxon>Thermomonosporaceae</taxon>
        <taxon>Actinomadura</taxon>
    </lineage>
</organism>
<feature type="transmembrane region" description="Helical" evidence="1">
    <location>
        <begin position="31"/>
        <end position="50"/>
    </location>
</feature>
<proteinExistence type="predicted"/>
<keyword evidence="1" id="KW-1133">Transmembrane helix</keyword>
<keyword evidence="1" id="KW-0472">Membrane</keyword>
<keyword evidence="1" id="KW-0812">Transmembrane</keyword>
<dbReference type="InterPro" id="IPR039708">
    <property type="entry name" value="MT1774/Rv1733c-like"/>
</dbReference>
<reference evidence="2 3" key="1">
    <citation type="submission" date="2021-03" db="EMBL/GenBank/DDBJ databases">
        <authorList>
            <person name="Kanchanasin P."/>
            <person name="Saeng-In P."/>
            <person name="Phongsopitanun W."/>
            <person name="Yuki M."/>
            <person name="Kudo T."/>
            <person name="Ohkuma M."/>
            <person name="Tanasupawat S."/>
        </authorList>
    </citation>
    <scope>NUCLEOTIDE SEQUENCE [LARGE SCALE GENOMIC DNA]</scope>
    <source>
        <strain evidence="2 3">L46</strain>
    </source>
</reference>
<evidence type="ECO:0000313" key="3">
    <source>
        <dbReference type="Proteomes" id="UP000666915"/>
    </source>
</evidence>
<evidence type="ECO:0000313" key="2">
    <source>
        <dbReference type="EMBL" id="MBO2439320.1"/>
    </source>
</evidence>
<name>A0ABS3QZ93_9ACTN</name>
<dbReference type="Proteomes" id="UP000666915">
    <property type="component" value="Unassembled WGS sequence"/>
</dbReference>
<keyword evidence="3" id="KW-1185">Reference proteome</keyword>
<dbReference type="PANTHER" id="PTHR42305">
    <property type="entry name" value="MEMBRANE PROTEIN RV1733C-RELATED"/>
    <property type="match status" value="1"/>
</dbReference>
<accession>A0ABS3QZ93</accession>
<protein>
    <recommendedName>
        <fullName evidence="4">DUF3592 domain-containing protein</fullName>
    </recommendedName>
</protein>
<evidence type="ECO:0008006" key="4">
    <source>
        <dbReference type="Google" id="ProtNLM"/>
    </source>
</evidence>
<sequence length="192" mass="20966">MGTGGIGERLNRLRRCCGFDRNELRRDVDRAQWLIGLLLLAGCAVVASLVSVRVAQDVYGAGVRTEHREAATLRKVEATVTAAKEEVSGRQVTVTWTDATGARRTAGYVTWRGAAVGARLHLWAGPEGVRDEPPRTHARTVSDTAAYELGALAAVGLTFGGLYMLVRRRCDRLRDERWDAAWAGLDRHSIGP</sequence>
<dbReference type="RefSeq" id="WP_208267657.1">
    <property type="nucleotide sequence ID" value="NZ_BAAAGM010000033.1"/>
</dbReference>
<dbReference type="EMBL" id="JAGEOK010000010">
    <property type="protein sequence ID" value="MBO2439320.1"/>
    <property type="molecule type" value="Genomic_DNA"/>
</dbReference>